<name>A0ABX8SGU0_9ACTN</name>
<evidence type="ECO:0000313" key="6">
    <source>
        <dbReference type="EMBL" id="QXT62074.1"/>
    </source>
</evidence>
<dbReference type="EMBL" id="CP079216">
    <property type="protein sequence ID" value="QXT62074.1"/>
    <property type="molecule type" value="Genomic_DNA"/>
</dbReference>
<comment type="similarity">
    <text evidence="1">Belongs to the LysR transcriptional regulatory family.</text>
</comment>
<keyword evidence="7" id="KW-1185">Reference proteome</keyword>
<evidence type="ECO:0000256" key="2">
    <source>
        <dbReference type="ARBA" id="ARBA00023015"/>
    </source>
</evidence>
<dbReference type="PROSITE" id="PS50931">
    <property type="entry name" value="HTH_LYSR"/>
    <property type="match status" value="1"/>
</dbReference>
<keyword evidence="2" id="KW-0805">Transcription regulation</keyword>
<evidence type="ECO:0000256" key="3">
    <source>
        <dbReference type="ARBA" id="ARBA00023125"/>
    </source>
</evidence>
<protein>
    <submittedName>
        <fullName evidence="6">LysR family transcriptional regulator</fullName>
    </submittedName>
</protein>
<dbReference type="InterPro" id="IPR000847">
    <property type="entry name" value="LysR_HTH_N"/>
</dbReference>
<dbReference type="PANTHER" id="PTHR30346:SF29">
    <property type="entry name" value="LYSR SUBSTRATE-BINDING"/>
    <property type="match status" value="1"/>
</dbReference>
<evidence type="ECO:0000259" key="5">
    <source>
        <dbReference type="PROSITE" id="PS50931"/>
    </source>
</evidence>
<accession>A0ABX8SGU0</accession>
<organism evidence="6 7">
    <name type="scientific">Tessaracoccus palaemonis</name>
    <dbReference type="NCBI Taxonomy" id="2829499"/>
    <lineage>
        <taxon>Bacteria</taxon>
        <taxon>Bacillati</taxon>
        <taxon>Actinomycetota</taxon>
        <taxon>Actinomycetes</taxon>
        <taxon>Propionibacteriales</taxon>
        <taxon>Propionibacteriaceae</taxon>
        <taxon>Tessaracoccus</taxon>
    </lineage>
</organism>
<dbReference type="Pfam" id="PF03466">
    <property type="entry name" value="LysR_substrate"/>
    <property type="match status" value="1"/>
</dbReference>
<evidence type="ECO:0000256" key="4">
    <source>
        <dbReference type="ARBA" id="ARBA00023163"/>
    </source>
</evidence>
<reference evidence="6 7" key="1">
    <citation type="submission" date="2021-07" db="EMBL/GenBank/DDBJ databases">
        <title>complete genome sequencing of Tessaracoccus sp.J1M15.</title>
        <authorList>
            <person name="Bae J.-W."/>
            <person name="Kim D.-y."/>
        </authorList>
    </citation>
    <scope>NUCLEOTIDE SEQUENCE [LARGE SCALE GENOMIC DNA]</scope>
    <source>
        <strain evidence="6 7">J1M15</strain>
    </source>
</reference>
<dbReference type="PANTHER" id="PTHR30346">
    <property type="entry name" value="TRANSCRIPTIONAL DUAL REGULATOR HCAR-RELATED"/>
    <property type="match status" value="1"/>
</dbReference>
<keyword evidence="4" id="KW-0804">Transcription</keyword>
<gene>
    <name evidence="6" type="ORF">KDB89_09845</name>
</gene>
<dbReference type="Proteomes" id="UP000824504">
    <property type="component" value="Chromosome"/>
</dbReference>
<feature type="domain" description="HTH lysR-type" evidence="5">
    <location>
        <begin position="8"/>
        <end position="65"/>
    </location>
</feature>
<keyword evidence="3" id="KW-0238">DNA-binding</keyword>
<dbReference type="Pfam" id="PF00126">
    <property type="entry name" value="HTH_1"/>
    <property type="match status" value="1"/>
</dbReference>
<proteinExistence type="inferred from homology"/>
<evidence type="ECO:0000313" key="7">
    <source>
        <dbReference type="Proteomes" id="UP000824504"/>
    </source>
</evidence>
<dbReference type="InterPro" id="IPR005119">
    <property type="entry name" value="LysR_subst-bd"/>
</dbReference>
<sequence>MNSEGLGPILADLPVLVELGRAGSVSGAAEALGMPQPTASRTLARLADRVGVELVARSGRGVVLTEAGRELARVGSGALGSVADALASLRREAVDGSAQLTIAYQAALGESFLPLALTRYRARHSAVTFRLVHTDRAGCLALVDGGDADVALVADTRPGPGRHVTALYREPLYLVVSRAHPLTRIGRAVRPEDVPRDELLFLGSAFGLYGSIRRILGEVATEQPFEADDYRVLRGLVAAGAGIAILPSTAAPEDDDAVELPIDHPAANRLITAVTSDAEDPRRDDVVAALRSTARYRWRLAPASPVA</sequence>
<dbReference type="RefSeq" id="WP_219080623.1">
    <property type="nucleotide sequence ID" value="NZ_CP079216.1"/>
</dbReference>
<evidence type="ECO:0000256" key="1">
    <source>
        <dbReference type="ARBA" id="ARBA00009437"/>
    </source>
</evidence>